<evidence type="ECO:0000259" key="5">
    <source>
        <dbReference type="PROSITE" id="PS51203"/>
    </source>
</evidence>
<dbReference type="GO" id="GO:0006457">
    <property type="term" value="P:protein folding"/>
    <property type="evidence" value="ECO:0007669"/>
    <property type="project" value="TreeGrafter"/>
</dbReference>
<dbReference type="OMA" id="AVNPNDC"/>
<dbReference type="PANTHER" id="PTHR12356">
    <property type="entry name" value="NUCLEAR MOVEMENT PROTEIN NUDC"/>
    <property type="match status" value="1"/>
</dbReference>
<keyword evidence="2" id="KW-0963">Cytoplasm</keyword>
<protein>
    <recommendedName>
        <fullName evidence="5">CS domain-containing protein</fullName>
    </recommendedName>
</protein>
<feature type="domain" description="CS" evidence="5">
    <location>
        <begin position="178"/>
        <end position="267"/>
    </location>
</feature>
<dbReference type="Gene3D" id="2.60.40.790">
    <property type="match status" value="1"/>
</dbReference>
<evidence type="ECO:0000256" key="1">
    <source>
        <dbReference type="ARBA" id="ARBA00004463"/>
    </source>
</evidence>
<comment type="caution">
    <text evidence="6">The sequence shown here is derived from an EMBL/GenBank/DDBJ whole genome shotgun (WGS) entry which is preliminary data.</text>
</comment>
<keyword evidence="7" id="KW-1185">Reference proteome</keyword>
<evidence type="ECO:0000256" key="2">
    <source>
        <dbReference type="ARBA" id="ARBA00022490"/>
    </source>
</evidence>
<dbReference type="AlphaFoldDB" id="A0A8T2RNF3"/>
<evidence type="ECO:0000313" key="6">
    <source>
        <dbReference type="EMBL" id="KAH7297038.1"/>
    </source>
</evidence>
<dbReference type="Pfam" id="PF04969">
    <property type="entry name" value="CS"/>
    <property type="match status" value="1"/>
</dbReference>
<dbReference type="PROSITE" id="PS51203">
    <property type="entry name" value="CS"/>
    <property type="match status" value="1"/>
</dbReference>
<proteinExistence type="predicted"/>
<dbReference type="OrthoDB" id="416217at2759"/>
<reference evidence="6" key="1">
    <citation type="submission" date="2021-08" db="EMBL/GenBank/DDBJ databases">
        <title>WGS assembly of Ceratopteris richardii.</title>
        <authorList>
            <person name="Marchant D.B."/>
            <person name="Chen G."/>
            <person name="Jenkins J."/>
            <person name="Shu S."/>
            <person name="Leebens-Mack J."/>
            <person name="Grimwood J."/>
            <person name="Schmutz J."/>
            <person name="Soltis P."/>
            <person name="Soltis D."/>
            <person name="Chen Z.-H."/>
        </authorList>
    </citation>
    <scope>NUCLEOTIDE SEQUENCE</scope>
    <source>
        <strain evidence="6">Whitten #5841</strain>
        <tissue evidence="6">Leaf</tissue>
    </source>
</reference>
<dbReference type="EMBL" id="CM035431">
    <property type="protein sequence ID" value="KAH7297038.1"/>
    <property type="molecule type" value="Genomic_DNA"/>
</dbReference>
<dbReference type="Proteomes" id="UP000825935">
    <property type="component" value="Chromosome 26"/>
</dbReference>
<dbReference type="InterPro" id="IPR008978">
    <property type="entry name" value="HSP20-like_chaperone"/>
</dbReference>
<dbReference type="PANTHER" id="PTHR12356:SF3">
    <property type="entry name" value="NUCLEAR MIGRATION PROTEIN NUDC"/>
    <property type="match status" value="1"/>
</dbReference>
<gene>
    <name evidence="6" type="ORF">KP509_26G050300</name>
</gene>
<dbReference type="SUPFAM" id="SSF49764">
    <property type="entry name" value="HSP20-like chaperones"/>
    <property type="match status" value="1"/>
</dbReference>
<feature type="compositionally biased region" description="Acidic residues" evidence="4">
    <location>
        <begin position="1"/>
        <end position="11"/>
    </location>
</feature>
<name>A0A8T2RNF3_CERRI</name>
<evidence type="ECO:0000256" key="4">
    <source>
        <dbReference type="SAM" id="MobiDB-lite"/>
    </source>
</evidence>
<evidence type="ECO:0000256" key="3">
    <source>
        <dbReference type="ARBA" id="ARBA00053226"/>
    </source>
</evidence>
<feature type="region of interest" description="Disordered" evidence="4">
    <location>
        <begin position="82"/>
        <end position="181"/>
    </location>
</feature>
<accession>A0A8T2RNF3</accession>
<sequence length="340" mass="38103">MAVISEYEEEQPSPPTRTEVKESSSSARKSPYDDSLDRLFQQHNCEPFSLIETLSDFLLRRVNSLSSDESLEARVSQIFASAKRKACSVAEENKQSKKAQVPGHSKEPHTTENIKKEQAKPVQEAVEKPDSDKPTSRSLNEKAEAPSKEDLPQQKTSSTKDDDDDDGKGLKPNAGNGADLEKYSWTQTLSEATVQIPVPLGTKSRGIVCDIKKKHLIAGLKGQPPVLQGELYAPVITDDCFWSLEDGKILSILLTKVNKMEWWNCVVKGEPIINTQKVEPENSKLSDLDPETRQTVEKMMFDQRQKAMGLPTSEEQQKNEILKKFMAQHPEMDFSKAKIC</sequence>
<feature type="compositionally biased region" description="Basic and acidic residues" evidence="4">
    <location>
        <begin position="104"/>
        <end position="152"/>
    </location>
</feature>
<dbReference type="InterPro" id="IPR007052">
    <property type="entry name" value="CS_dom"/>
</dbReference>
<dbReference type="GO" id="GO:0005737">
    <property type="term" value="C:cytoplasm"/>
    <property type="evidence" value="ECO:0007669"/>
    <property type="project" value="TreeGrafter"/>
</dbReference>
<feature type="region of interest" description="Disordered" evidence="4">
    <location>
        <begin position="1"/>
        <end position="35"/>
    </location>
</feature>
<dbReference type="InterPro" id="IPR037898">
    <property type="entry name" value="NudC_fam"/>
</dbReference>
<dbReference type="FunFam" id="2.60.40.790:FF:000001">
    <property type="entry name" value="Nuclear migration protein nudC"/>
    <property type="match status" value="1"/>
</dbReference>
<evidence type="ECO:0000313" key="7">
    <source>
        <dbReference type="Proteomes" id="UP000825935"/>
    </source>
</evidence>
<organism evidence="6 7">
    <name type="scientific">Ceratopteris richardii</name>
    <name type="common">Triangle waterfern</name>
    <dbReference type="NCBI Taxonomy" id="49495"/>
    <lineage>
        <taxon>Eukaryota</taxon>
        <taxon>Viridiplantae</taxon>
        <taxon>Streptophyta</taxon>
        <taxon>Embryophyta</taxon>
        <taxon>Tracheophyta</taxon>
        <taxon>Polypodiopsida</taxon>
        <taxon>Polypodiidae</taxon>
        <taxon>Polypodiales</taxon>
        <taxon>Pteridineae</taxon>
        <taxon>Pteridaceae</taxon>
        <taxon>Parkerioideae</taxon>
        <taxon>Ceratopteris</taxon>
    </lineage>
</organism>
<dbReference type="GO" id="GO:0051082">
    <property type="term" value="F:unfolded protein binding"/>
    <property type="evidence" value="ECO:0007669"/>
    <property type="project" value="TreeGrafter"/>
</dbReference>
<comment type="function">
    <text evidence="3">Small heat shock protein required for the establishment of auxin gradients and for patterning of the apical domain of the embryo. Involved in the specification of the cotyledon primordia. Also required for normal inflorescence and floral meristem function, normal developmental patterning and thermotolerance. Acts as a molecular chaperone.</text>
</comment>
<dbReference type="CDD" id="cd06467">
    <property type="entry name" value="p23_NUDC_like"/>
    <property type="match status" value="1"/>
</dbReference>
<comment type="subcellular location">
    <subcellularLocation>
        <location evidence="1">Cytoplasmic granule</location>
    </subcellularLocation>
</comment>